<feature type="signal peptide" evidence="1">
    <location>
        <begin position="1"/>
        <end position="25"/>
    </location>
</feature>
<feature type="domain" description="JmjC" evidence="2">
    <location>
        <begin position="211"/>
        <end position="361"/>
    </location>
</feature>
<dbReference type="PROSITE" id="PS51184">
    <property type="entry name" value="JMJC"/>
    <property type="match status" value="1"/>
</dbReference>
<proteinExistence type="predicted"/>
<evidence type="ECO:0000313" key="3">
    <source>
        <dbReference type="EMBL" id="GMI39132.1"/>
    </source>
</evidence>
<evidence type="ECO:0000259" key="2">
    <source>
        <dbReference type="PROSITE" id="PS51184"/>
    </source>
</evidence>
<dbReference type="SUPFAM" id="SSF51197">
    <property type="entry name" value="Clavaminate synthase-like"/>
    <property type="match status" value="1"/>
</dbReference>
<protein>
    <recommendedName>
        <fullName evidence="2">JmjC domain-containing protein</fullName>
    </recommendedName>
</protein>
<dbReference type="Gene3D" id="2.60.120.650">
    <property type="entry name" value="Cupin"/>
    <property type="match status" value="1"/>
</dbReference>
<evidence type="ECO:0000256" key="1">
    <source>
        <dbReference type="SAM" id="SignalP"/>
    </source>
</evidence>
<name>A0A9W7G7S2_9STRA</name>
<dbReference type="InterPro" id="IPR003347">
    <property type="entry name" value="JmjC_dom"/>
</dbReference>
<evidence type="ECO:0000313" key="4">
    <source>
        <dbReference type="Proteomes" id="UP001165065"/>
    </source>
</evidence>
<keyword evidence="4" id="KW-1185">Reference proteome</keyword>
<keyword evidence="1" id="KW-0732">Signal</keyword>
<comment type="caution">
    <text evidence="3">The sequence shown here is derived from an EMBL/GenBank/DDBJ whole genome shotgun (WGS) entry which is preliminary data.</text>
</comment>
<accession>A0A9W7G7S2</accession>
<feature type="chain" id="PRO_5040974646" description="JmjC domain-containing protein" evidence="1">
    <location>
        <begin position="26"/>
        <end position="411"/>
    </location>
</feature>
<dbReference type="AlphaFoldDB" id="A0A9W7G7S2"/>
<organism evidence="3 4">
    <name type="scientific">Triparma columacea</name>
    <dbReference type="NCBI Taxonomy" id="722753"/>
    <lineage>
        <taxon>Eukaryota</taxon>
        <taxon>Sar</taxon>
        <taxon>Stramenopiles</taxon>
        <taxon>Ochrophyta</taxon>
        <taxon>Bolidophyceae</taxon>
        <taxon>Parmales</taxon>
        <taxon>Triparmaceae</taxon>
        <taxon>Triparma</taxon>
    </lineage>
</organism>
<sequence length="411" mass="46758">MFASLPTRHGPRYAFPLLALLLALALRHPAPPSSNSFPAIPRHLEGNFTFAEFWSSCVLAGHPCIIKHDPSSPSTPSPSHVNALIHTCHKRDPSKVIPVLSETYRTFFHQLPRLGTLALDGWMQIVLGQSLQVWLMERKPLTLPEAHEMMNYEEGAKGYPTARMKLFSVFVPTQIMTFLRVISRPPYISDIWVRHVCDALLFAPWSSETQYETLGRDLLSRLPGHKTHDGDILVDYSYDGEQKFFLGGPGTSSYPLHRDQNDADAIFTVFEGCKEFVLVKPSSRGFLSRFQLPGFNIWNEDLYSTGLPEGALGWRGTIYQGETLYMPGDVLHEVRNGCKATVTMCRRPWRASAVRNIEKEVKELMHEMTYESLVESSWLWWGIDMVGQVFYGKKRDKFEIVYKDEDGATRS</sequence>
<dbReference type="OrthoDB" id="415358at2759"/>
<reference evidence="4" key="1">
    <citation type="journal article" date="2023" name="Commun. Biol.">
        <title>Genome analysis of Parmales, the sister group of diatoms, reveals the evolutionary specialization of diatoms from phago-mixotrophs to photoautotrophs.</title>
        <authorList>
            <person name="Ban H."/>
            <person name="Sato S."/>
            <person name="Yoshikawa S."/>
            <person name="Yamada K."/>
            <person name="Nakamura Y."/>
            <person name="Ichinomiya M."/>
            <person name="Sato N."/>
            <person name="Blanc-Mathieu R."/>
            <person name="Endo H."/>
            <person name="Kuwata A."/>
            <person name="Ogata H."/>
        </authorList>
    </citation>
    <scope>NUCLEOTIDE SEQUENCE [LARGE SCALE GENOMIC DNA]</scope>
</reference>
<gene>
    <name evidence="3" type="ORF">TrCOL_g10423</name>
</gene>
<dbReference type="EMBL" id="BRYA01000098">
    <property type="protein sequence ID" value="GMI39132.1"/>
    <property type="molecule type" value="Genomic_DNA"/>
</dbReference>
<dbReference type="Proteomes" id="UP001165065">
    <property type="component" value="Unassembled WGS sequence"/>
</dbReference>